<protein>
    <recommendedName>
        <fullName evidence="1">DUF64370 domain-containing protein</fullName>
    </recommendedName>
</protein>
<keyword evidence="3" id="KW-1185">Reference proteome</keyword>
<gene>
    <name evidence="2" type="ORF">B0I00_0495</name>
</gene>
<sequence length="76" mass="8429">MARSKPSARDALKKLREQRLELDAQEVRLRDEAATELGKLLVECGAETIEPAQLKRVVQASMALGIDETLKRLAAK</sequence>
<accession>A0A2N0I287</accession>
<dbReference type="RefSeq" id="WP_100865750.1">
    <property type="nucleotide sequence ID" value="NZ_PHUF01000002.1"/>
</dbReference>
<dbReference type="InterPro" id="IPR045496">
    <property type="entry name" value="DUF6437"/>
</dbReference>
<dbReference type="AlphaFoldDB" id="A0A2N0I287"/>
<dbReference type="EMBL" id="PHUF01000002">
    <property type="protein sequence ID" value="PKB25301.1"/>
    <property type="molecule type" value="Genomic_DNA"/>
</dbReference>
<dbReference type="Proteomes" id="UP000232587">
    <property type="component" value="Unassembled WGS sequence"/>
</dbReference>
<name>A0A2N0I287_9SPHN</name>
<dbReference type="OrthoDB" id="7433174at2"/>
<organism evidence="2 3">
    <name type="scientific">Novosphingobium kunmingense</name>
    <dbReference type="NCBI Taxonomy" id="1211806"/>
    <lineage>
        <taxon>Bacteria</taxon>
        <taxon>Pseudomonadati</taxon>
        <taxon>Pseudomonadota</taxon>
        <taxon>Alphaproteobacteria</taxon>
        <taxon>Sphingomonadales</taxon>
        <taxon>Sphingomonadaceae</taxon>
        <taxon>Novosphingobium</taxon>
    </lineage>
</organism>
<reference evidence="2 3" key="1">
    <citation type="submission" date="2017-11" db="EMBL/GenBank/DDBJ databases">
        <title>Genomic Encyclopedia of Type Strains, Phase III (KMG-III): the genomes of soil and plant-associated and newly described type strains.</title>
        <authorList>
            <person name="Whitman W."/>
        </authorList>
    </citation>
    <scope>NUCLEOTIDE SEQUENCE [LARGE SCALE GENOMIC DNA]</scope>
    <source>
        <strain evidence="2 3">CGMCC 1.12274</strain>
    </source>
</reference>
<feature type="domain" description="DUF64370" evidence="1">
    <location>
        <begin position="1"/>
        <end position="75"/>
    </location>
</feature>
<proteinExistence type="predicted"/>
<evidence type="ECO:0000313" key="3">
    <source>
        <dbReference type="Proteomes" id="UP000232587"/>
    </source>
</evidence>
<dbReference type="Pfam" id="PF20031">
    <property type="entry name" value="DUF6437"/>
    <property type="match status" value="1"/>
</dbReference>
<comment type="caution">
    <text evidence="2">The sequence shown here is derived from an EMBL/GenBank/DDBJ whole genome shotgun (WGS) entry which is preliminary data.</text>
</comment>
<evidence type="ECO:0000259" key="1">
    <source>
        <dbReference type="Pfam" id="PF20031"/>
    </source>
</evidence>
<evidence type="ECO:0000313" key="2">
    <source>
        <dbReference type="EMBL" id="PKB25301.1"/>
    </source>
</evidence>